<sequence>MKRKNRNWTELERIAQDRVGWRMLVSGLCSQLEGARKDCPGQGWMENAGERPMLLQRGVTGVDNSALTGESEPQSRTTEFSNENPLETRNLAFFSTNAVDGKLFIFIMIYLSYLKLIE</sequence>
<comment type="subcellular location">
    <subcellularLocation>
        <location evidence="1">Cell membrane</location>
        <topology evidence="1">Multi-pass membrane protein</topology>
    </subcellularLocation>
</comment>
<accession>A0A183JNY0</accession>
<name>A0A183JNY0_9TREM</name>
<protein>
    <submittedName>
        <fullName evidence="5 7">Uncharacterized protein</fullName>
    </submittedName>
</protein>
<dbReference type="Proteomes" id="UP000279833">
    <property type="component" value="Unassembled WGS sequence"/>
</dbReference>
<dbReference type="InterPro" id="IPR050510">
    <property type="entry name" value="Cation_transp_ATPase_P-type"/>
</dbReference>
<dbReference type="GO" id="GO:0036376">
    <property type="term" value="P:sodium ion export across plasma membrane"/>
    <property type="evidence" value="ECO:0007669"/>
    <property type="project" value="TreeGrafter"/>
</dbReference>
<dbReference type="InterPro" id="IPR008250">
    <property type="entry name" value="ATPase_P-typ_transduc_dom_A_sf"/>
</dbReference>
<dbReference type="PANTHER" id="PTHR43294">
    <property type="entry name" value="SODIUM/POTASSIUM-TRANSPORTING ATPASE SUBUNIT ALPHA"/>
    <property type="match status" value="1"/>
</dbReference>
<dbReference type="GO" id="GO:0005391">
    <property type="term" value="F:P-type sodium:potassium-exchanging transporter activity"/>
    <property type="evidence" value="ECO:0007669"/>
    <property type="project" value="TreeGrafter"/>
</dbReference>
<dbReference type="AlphaFoldDB" id="A0A183JNY0"/>
<feature type="transmembrane region" description="Helical" evidence="4">
    <location>
        <begin position="91"/>
        <end position="113"/>
    </location>
</feature>
<dbReference type="STRING" id="6186.A0A183JNY0"/>
<dbReference type="Gene3D" id="2.70.150.10">
    <property type="entry name" value="Calcium-transporting ATPase, cytoplasmic transduction domain A"/>
    <property type="match status" value="1"/>
</dbReference>
<dbReference type="GO" id="GO:0006883">
    <property type="term" value="P:intracellular sodium ion homeostasis"/>
    <property type="evidence" value="ECO:0007669"/>
    <property type="project" value="TreeGrafter"/>
</dbReference>
<evidence type="ECO:0000313" key="6">
    <source>
        <dbReference type="Proteomes" id="UP000279833"/>
    </source>
</evidence>
<evidence type="ECO:0000256" key="1">
    <source>
        <dbReference type="ARBA" id="ARBA00004651"/>
    </source>
</evidence>
<feature type="region of interest" description="Disordered" evidence="3">
    <location>
        <begin position="62"/>
        <end position="83"/>
    </location>
</feature>
<reference evidence="5 6" key="2">
    <citation type="submission" date="2018-11" db="EMBL/GenBank/DDBJ databases">
        <authorList>
            <consortium name="Pathogen Informatics"/>
        </authorList>
    </citation>
    <scope>NUCLEOTIDE SEQUENCE [LARGE SCALE GENOMIC DNA]</scope>
    <source>
        <strain evidence="5">Dakar</strain>
        <strain evidence="6">Dakar, Senegal</strain>
    </source>
</reference>
<evidence type="ECO:0000313" key="7">
    <source>
        <dbReference type="WBParaSite" id="SCUD_0000441601-mRNA-1"/>
    </source>
</evidence>
<keyword evidence="4" id="KW-1133">Transmembrane helix</keyword>
<keyword evidence="4" id="KW-0472">Membrane</keyword>
<evidence type="ECO:0000256" key="3">
    <source>
        <dbReference type="SAM" id="MobiDB-lite"/>
    </source>
</evidence>
<dbReference type="GO" id="GO:0005886">
    <property type="term" value="C:plasma membrane"/>
    <property type="evidence" value="ECO:0007669"/>
    <property type="project" value="UniProtKB-SubCell"/>
</dbReference>
<gene>
    <name evidence="5" type="ORF">SCUD_LOCUS4418</name>
</gene>
<evidence type="ECO:0000256" key="2">
    <source>
        <dbReference type="ARBA" id="ARBA00022475"/>
    </source>
</evidence>
<keyword evidence="2" id="KW-1003">Cell membrane</keyword>
<dbReference type="PANTHER" id="PTHR43294:SF13">
    <property type="entry name" value="SODIUM_POTASSIUM-TRANSPORTING ATPASE SUBUNIT ALPHA"/>
    <property type="match status" value="1"/>
</dbReference>
<dbReference type="GO" id="GO:1902600">
    <property type="term" value="P:proton transmembrane transport"/>
    <property type="evidence" value="ECO:0007669"/>
    <property type="project" value="TreeGrafter"/>
</dbReference>
<keyword evidence="4" id="KW-0812">Transmembrane</keyword>
<dbReference type="GO" id="GO:0030007">
    <property type="term" value="P:intracellular potassium ion homeostasis"/>
    <property type="evidence" value="ECO:0007669"/>
    <property type="project" value="TreeGrafter"/>
</dbReference>
<evidence type="ECO:0000313" key="5">
    <source>
        <dbReference type="EMBL" id="VDO88776.1"/>
    </source>
</evidence>
<dbReference type="EMBL" id="UZAK01005859">
    <property type="protein sequence ID" value="VDO88776.1"/>
    <property type="molecule type" value="Genomic_DNA"/>
</dbReference>
<dbReference type="SUPFAM" id="SSF81653">
    <property type="entry name" value="Calcium ATPase, transduction domain A"/>
    <property type="match status" value="1"/>
</dbReference>
<keyword evidence="6" id="KW-1185">Reference proteome</keyword>
<reference evidence="7" key="1">
    <citation type="submission" date="2016-06" db="UniProtKB">
        <authorList>
            <consortium name="WormBaseParasite"/>
        </authorList>
    </citation>
    <scope>IDENTIFICATION</scope>
</reference>
<dbReference type="GO" id="GO:1990573">
    <property type="term" value="P:potassium ion import across plasma membrane"/>
    <property type="evidence" value="ECO:0007669"/>
    <property type="project" value="TreeGrafter"/>
</dbReference>
<proteinExistence type="predicted"/>
<dbReference type="WBParaSite" id="SCUD_0000441601-mRNA-1">
    <property type="protein sequence ID" value="SCUD_0000441601-mRNA-1"/>
    <property type="gene ID" value="SCUD_0000441601"/>
</dbReference>
<evidence type="ECO:0000256" key="4">
    <source>
        <dbReference type="SAM" id="Phobius"/>
    </source>
</evidence>
<organism evidence="7">
    <name type="scientific">Schistosoma curassoni</name>
    <dbReference type="NCBI Taxonomy" id="6186"/>
    <lineage>
        <taxon>Eukaryota</taxon>
        <taxon>Metazoa</taxon>
        <taxon>Spiralia</taxon>
        <taxon>Lophotrochozoa</taxon>
        <taxon>Platyhelminthes</taxon>
        <taxon>Trematoda</taxon>
        <taxon>Digenea</taxon>
        <taxon>Strigeidida</taxon>
        <taxon>Schistosomatoidea</taxon>
        <taxon>Schistosomatidae</taxon>
        <taxon>Schistosoma</taxon>
    </lineage>
</organism>